<evidence type="ECO:0000313" key="1">
    <source>
        <dbReference type="EMBL" id="KAJ8043237.1"/>
    </source>
</evidence>
<dbReference type="OrthoDB" id="10031330at2759"/>
<evidence type="ECO:0000313" key="2">
    <source>
        <dbReference type="Proteomes" id="UP001152320"/>
    </source>
</evidence>
<organism evidence="1 2">
    <name type="scientific">Holothuria leucospilota</name>
    <name type="common">Black long sea cucumber</name>
    <name type="synonym">Mertensiothuria leucospilota</name>
    <dbReference type="NCBI Taxonomy" id="206669"/>
    <lineage>
        <taxon>Eukaryota</taxon>
        <taxon>Metazoa</taxon>
        <taxon>Echinodermata</taxon>
        <taxon>Eleutherozoa</taxon>
        <taxon>Echinozoa</taxon>
        <taxon>Holothuroidea</taxon>
        <taxon>Aspidochirotacea</taxon>
        <taxon>Aspidochirotida</taxon>
        <taxon>Holothuriidae</taxon>
        <taxon>Holothuria</taxon>
    </lineage>
</organism>
<dbReference type="EMBL" id="JAIZAY010000004">
    <property type="protein sequence ID" value="KAJ8043237.1"/>
    <property type="molecule type" value="Genomic_DNA"/>
</dbReference>
<dbReference type="AlphaFoldDB" id="A0A9Q1CDV3"/>
<evidence type="ECO:0008006" key="3">
    <source>
        <dbReference type="Google" id="ProtNLM"/>
    </source>
</evidence>
<dbReference type="Proteomes" id="UP001152320">
    <property type="component" value="Chromosome 4"/>
</dbReference>
<name>A0A9Q1CDV3_HOLLE</name>
<sequence length="66" mass="7431">MVCSSGPKTVLTKSEEDTLSNWLVEMSKIGYGRTVPELKLIGKEILDKDGWENPFKDNMSGRGWVE</sequence>
<comment type="caution">
    <text evidence="1">The sequence shown here is derived from an EMBL/GenBank/DDBJ whole genome shotgun (WGS) entry which is preliminary data.</text>
</comment>
<proteinExistence type="predicted"/>
<accession>A0A9Q1CDV3</accession>
<protein>
    <recommendedName>
        <fullName evidence="3">HTH CENPB-type domain-containing protein</fullName>
    </recommendedName>
</protein>
<keyword evidence="2" id="KW-1185">Reference proteome</keyword>
<gene>
    <name evidence="1" type="ORF">HOLleu_10235</name>
</gene>
<reference evidence="1" key="1">
    <citation type="submission" date="2021-10" db="EMBL/GenBank/DDBJ databases">
        <title>Tropical sea cucumber genome reveals ecological adaptation and Cuvierian tubules defense mechanism.</title>
        <authorList>
            <person name="Chen T."/>
        </authorList>
    </citation>
    <scope>NUCLEOTIDE SEQUENCE</scope>
    <source>
        <strain evidence="1">Nanhai2018</strain>
        <tissue evidence="1">Muscle</tissue>
    </source>
</reference>